<gene>
    <name evidence="2" type="ORF">LEMA_P009010.1</name>
</gene>
<feature type="compositionally biased region" description="Polar residues" evidence="1">
    <location>
        <begin position="51"/>
        <end position="69"/>
    </location>
</feature>
<keyword evidence="3" id="KW-1185">Reference proteome</keyword>
<evidence type="ECO:0000313" key="3">
    <source>
        <dbReference type="Proteomes" id="UP000002668"/>
    </source>
</evidence>
<dbReference type="VEuPathDB" id="FungiDB:LEMA_P009010.1"/>
<dbReference type="AlphaFoldDB" id="E5ACB2"/>
<evidence type="ECO:0000313" key="2">
    <source>
        <dbReference type="EMBL" id="CBY02114.1"/>
    </source>
</evidence>
<dbReference type="EMBL" id="FP929139">
    <property type="protein sequence ID" value="CBY02114.1"/>
    <property type="molecule type" value="Genomic_DNA"/>
</dbReference>
<accession>E5ACB2</accession>
<dbReference type="HOGENOM" id="CLU_924593_0_0_1"/>
<reference evidence="3" key="1">
    <citation type="journal article" date="2011" name="Nat. Commun.">
        <title>Effector diversification within compartments of the Leptosphaeria maculans genome affected by Repeat-Induced Point mutations.</title>
        <authorList>
            <person name="Rouxel T."/>
            <person name="Grandaubert J."/>
            <person name="Hane J.K."/>
            <person name="Hoede C."/>
            <person name="van de Wouw A.P."/>
            <person name="Couloux A."/>
            <person name="Dominguez V."/>
            <person name="Anthouard V."/>
            <person name="Bally P."/>
            <person name="Bourras S."/>
            <person name="Cozijnsen A.J."/>
            <person name="Ciuffetti L.M."/>
            <person name="Degrave A."/>
            <person name="Dilmaghani A."/>
            <person name="Duret L."/>
            <person name="Fudal I."/>
            <person name="Goodwin S.B."/>
            <person name="Gout L."/>
            <person name="Glaser N."/>
            <person name="Linglin J."/>
            <person name="Kema G.H.J."/>
            <person name="Lapalu N."/>
            <person name="Lawrence C.B."/>
            <person name="May K."/>
            <person name="Meyer M."/>
            <person name="Ollivier B."/>
            <person name="Poulain J."/>
            <person name="Schoch C.L."/>
            <person name="Simon A."/>
            <person name="Spatafora J.W."/>
            <person name="Stachowiak A."/>
            <person name="Turgeon B.G."/>
            <person name="Tyler B.M."/>
            <person name="Vincent D."/>
            <person name="Weissenbach J."/>
            <person name="Amselem J."/>
            <person name="Quesneville H."/>
            <person name="Oliver R.P."/>
            <person name="Wincker P."/>
            <person name="Balesdent M.-H."/>
            <person name="Howlett B.J."/>
        </authorList>
    </citation>
    <scope>NUCLEOTIDE SEQUENCE [LARGE SCALE GENOMIC DNA]</scope>
    <source>
        <strain evidence="3">JN3 / isolate v23.1.3 / race Av1-4-5-6-7-8</strain>
    </source>
</reference>
<proteinExistence type="predicted"/>
<dbReference type="InParanoid" id="E5ACB2"/>
<dbReference type="eggNOG" id="ENOG502TGRC">
    <property type="taxonomic scope" value="Eukaryota"/>
</dbReference>
<organism evidence="2 3">
    <name type="scientific">Leptosphaeria maculans (strain JN3 / isolate v23.1.3 / race Av1-4-5-6-7-8)</name>
    <name type="common">Blackleg fungus</name>
    <name type="synonym">Phoma lingam</name>
    <dbReference type="NCBI Taxonomy" id="985895"/>
    <lineage>
        <taxon>Eukaryota</taxon>
        <taxon>Fungi</taxon>
        <taxon>Dikarya</taxon>
        <taxon>Ascomycota</taxon>
        <taxon>Pezizomycotina</taxon>
        <taxon>Dothideomycetes</taxon>
        <taxon>Pleosporomycetidae</taxon>
        <taxon>Pleosporales</taxon>
        <taxon>Pleosporineae</taxon>
        <taxon>Leptosphaeriaceae</taxon>
        <taxon>Plenodomus</taxon>
        <taxon>Plenodomus lingam/Leptosphaeria maculans species complex</taxon>
    </lineage>
</organism>
<protein>
    <submittedName>
        <fullName evidence="2">Predicted protein</fullName>
    </submittedName>
</protein>
<evidence type="ECO:0000256" key="1">
    <source>
        <dbReference type="SAM" id="MobiDB-lite"/>
    </source>
</evidence>
<sequence length="301" mass="32783">MSTIYCNPHCHFLLRPSTHEIKFYTENFKVSLHVDYITAFEPQQPPARHSMSYNNETASPASGKNSAQGKNRAITDVATGALAARLPTSSHKKFDDDMSMGSCGEQDRSHAISMLTPCPNRGAVPGFDESAEVSSPSAANVSILRLHAVLGIGSPTSISIDAERVAPGANPSRPGFLKGVVFKSSNKDEWLTIALPHIATLTFTIASIANLIFAGPLFSSPELPNLYYGITKFAFPGFHWFSGVTENRARNPFLNMAANLPHIEDIALICTPPALQCRAGQRSSRWKLSASMRQDHWNARS</sequence>
<dbReference type="OrthoDB" id="3794650at2759"/>
<name>E5ACB2_LEPMJ</name>
<feature type="region of interest" description="Disordered" evidence="1">
    <location>
        <begin position="43"/>
        <end position="69"/>
    </location>
</feature>
<dbReference type="GeneID" id="13286672"/>
<dbReference type="Proteomes" id="UP000002668">
    <property type="component" value="Genome"/>
</dbReference>